<keyword evidence="4" id="KW-1185">Reference proteome</keyword>
<feature type="domain" description="Endonuclease/exonuclease/phosphatase" evidence="2">
    <location>
        <begin position="112"/>
        <end position="322"/>
    </location>
</feature>
<feature type="transmembrane region" description="Helical" evidence="1">
    <location>
        <begin position="47"/>
        <end position="70"/>
    </location>
</feature>
<evidence type="ECO:0000313" key="3">
    <source>
        <dbReference type="EMBL" id="BAL92331.1"/>
    </source>
</evidence>
<evidence type="ECO:0000256" key="1">
    <source>
        <dbReference type="SAM" id="Phobius"/>
    </source>
</evidence>
<dbReference type="OrthoDB" id="2340043at2"/>
<reference evidence="3 4" key="1">
    <citation type="submission" date="2012-02" db="EMBL/GenBank/DDBJ databases">
        <title>Complete genome sequence of Actinoplanes missouriensis 431 (= NBRC 102363).</title>
        <authorList>
            <person name="Ohnishi Y."/>
            <person name="Ishikawa J."/>
            <person name="Sekine M."/>
            <person name="Hosoyama A."/>
            <person name="Harada T."/>
            <person name="Narita H."/>
            <person name="Hata T."/>
            <person name="Konno Y."/>
            <person name="Tutikane K."/>
            <person name="Fujita N."/>
            <person name="Horinouchi S."/>
            <person name="Hayakawa M."/>
        </authorList>
    </citation>
    <scope>NUCLEOTIDE SEQUENCE [LARGE SCALE GENOMIC DNA]</scope>
    <source>
        <strain evidence="4">ATCC 14538 / DSM 43046 / CBS 188.64 / JCM 3121 / NBRC 102363 / NCIMB 12654 / NRRL B-3342 / UNCC 431</strain>
    </source>
</reference>
<evidence type="ECO:0000313" key="4">
    <source>
        <dbReference type="Proteomes" id="UP000007882"/>
    </source>
</evidence>
<organism evidence="3 4">
    <name type="scientific">Actinoplanes missouriensis (strain ATCC 14538 / DSM 43046 / CBS 188.64 / JCM 3121 / NBRC 102363 / NCIMB 12654 / NRRL B-3342 / UNCC 431)</name>
    <dbReference type="NCBI Taxonomy" id="512565"/>
    <lineage>
        <taxon>Bacteria</taxon>
        <taxon>Bacillati</taxon>
        <taxon>Actinomycetota</taxon>
        <taxon>Actinomycetes</taxon>
        <taxon>Micromonosporales</taxon>
        <taxon>Micromonosporaceae</taxon>
        <taxon>Actinoplanes</taxon>
    </lineage>
</organism>
<keyword evidence="1" id="KW-0472">Membrane</keyword>
<keyword evidence="1" id="KW-1133">Transmembrane helix</keyword>
<dbReference type="Pfam" id="PF03372">
    <property type="entry name" value="Exo_endo_phos"/>
    <property type="match status" value="1"/>
</dbReference>
<dbReference type="AlphaFoldDB" id="I0HH44"/>
<proteinExistence type="predicted"/>
<feature type="transmembrane region" description="Helical" evidence="1">
    <location>
        <begin position="77"/>
        <end position="96"/>
    </location>
</feature>
<dbReference type="InterPro" id="IPR005135">
    <property type="entry name" value="Endo/exonuclease/phosphatase"/>
</dbReference>
<feature type="transmembrane region" description="Helical" evidence="1">
    <location>
        <begin position="21"/>
        <end position="41"/>
    </location>
</feature>
<dbReference type="STRING" id="512565.AMIS_71110"/>
<dbReference type="InterPro" id="IPR036691">
    <property type="entry name" value="Endo/exonu/phosph_ase_sf"/>
</dbReference>
<sequence length="335" mass="35734">MTITDAPAETRPAHRPRITRTLMIWLLVIPAVVWFVIRAFGLESGRMIQGIAFTPYVAAWSLIPALLALLARRWGAAAVAVLTAFGLAMGVVPRALPNLDRGPADGVTLTVMTANLLFGGADPADVVRLVRENDVAVLAVQEFTEPARDGLRAAGLDELLPHHSFAAEAGASGSGLYSRYPVSDPGARRNNGGWRFLQAYATVQVPGATPVLAESAHPLAPAVPNTFDGWRSDLAEQPAADPDGTPRILLGDFNSTLDHKPLRDLIKTGYRDAAETTGEGLIGTWGPYDGDLIPPVTIDHVLVDERIGVNDISVFNVKNSDHRAVIAALTLPEAK</sequence>
<dbReference type="HOGENOM" id="CLU_052333_1_0_11"/>
<protein>
    <recommendedName>
        <fullName evidence="2">Endonuclease/exonuclease/phosphatase domain-containing protein</fullName>
    </recommendedName>
</protein>
<dbReference type="RefSeq" id="WP_014447216.1">
    <property type="nucleotide sequence ID" value="NC_017093.1"/>
</dbReference>
<accession>I0HH44</accession>
<dbReference type="EMBL" id="AP012319">
    <property type="protein sequence ID" value="BAL92331.1"/>
    <property type="molecule type" value="Genomic_DNA"/>
</dbReference>
<dbReference type="SUPFAM" id="SSF56219">
    <property type="entry name" value="DNase I-like"/>
    <property type="match status" value="1"/>
</dbReference>
<name>I0HH44_ACTM4</name>
<dbReference type="Proteomes" id="UP000007882">
    <property type="component" value="Chromosome"/>
</dbReference>
<dbReference type="Gene3D" id="3.60.10.10">
    <property type="entry name" value="Endonuclease/exonuclease/phosphatase"/>
    <property type="match status" value="1"/>
</dbReference>
<dbReference type="GO" id="GO:0003824">
    <property type="term" value="F:catalytic activity"/>
    <property type="evidence" value="ECO:0007669"/>
    <property type="project" value="InterPro"/>
</dbReference>
<keyword evidence="1" id="KW-0812">Transmembrane</keyword>
<dbReference type="PATRIC" id="fig|512565.3.peg.7117"/>
<evidence type="ECO:0000259" key="2">
    <source>
        <dbReference type="Pfam" id="PF03372"/>
    </source>
</evidence>
<dbReference type="KEGG" id="ams:AMIS_71110"/>
<gene>
    <name evidence="3" type="ordered locus">AMIS_71110</name>
</gene>
<dbReference type="eggNOG" id="COG3021">
    <property type="taxonomic scope" value="Bacteria"/>
</dbReference>